<feature type="domain" description="5'-3' DNA helicase ZGRF1-like N-terminal" evidence="2">
    <location>
        <begin position="12"/>
        <end position="91"/>
    </location>
</feature>
<proteinExistence type="predicted"/>
<dbReference type="InterPro" id="IPR018838">
    <property type="entry name" value="ZGRF1-like_N"/>
</dbReference>
<gene>
    <name evidence="3" type="ORF">WICMUC_001140</name>
</gene>
<name>A0A9P8PXB2_9ASCO</name>
<feature type="compositionally biased region" description="Polar residues" evidence="1">
    <location>
        <begin position="155"/>
        <end position="175"/>
    </location>
</feature>
<evidence type="ECO:0000259" key="2">
    <source>
        <dbReference type="Pfam" id="PF10382"/>
    </source>
</evidence>
<reference evidence="3" key="2">
    <citation type="submission" date="2021-01" db="EMBL/GenBank/DDBJ databases">
        <authorList>
            <person name="Schikora-Tamarit M.A."/>
        </authorList>
    </citation>
    <scope>NUCLEOTIDE SEQUENCE</scope>
    <source>
        <strain evidence="3">CBS6341</strain>
    </source>
</reference>
<dbReference type="EMBL" id="JAEUBF010000346">
    <property type="protein sequence ID" value="KAH3679260.1"/>
    <property type="molecule type" value="Genomic_DNA"/>
</dbReference>
<protein>
    <recommendedName>
        <fullName evidence="2">5'-3' DNA helicase ZGRF1-like N-terminal domain-containing protein</fullName>
    </recommendedName>
</protein>
<feature type="region of interest" description="Disordered" evidence="1">
    <location>
        <begin position="147"/>
        <end position="176"/>
    </location>
</feature>
<dbReference type="Pfam" id="PF10382">
    <property type="entry name" value="ZGRF1-like_N"/>
    <property type="match status" value="1"/>
</dbReference>
<reference evidence="3" key="1">
    <citation type="journal article" date="2021" name="Open Biol.">
        <title>Shared evolutionary footprints suggest mitochondrial oxidative damage underlies multiple complex I losses in fungi.</title>
        <authorList>
            <person name="Schikora-Tamarit M.A."/>
            <person name="Marcet-Houben M."/>
            <person name="Nosek J."/>
            <person name="Gabaldon T."/>
        </authorList>
    </citation>
    <scope>NUCLEOTIDE SEQUENCE</scope>
    <source>
        <strain evidence="3">CBS6341</strain>
    </source>
</reference>
<evidence type="ECO:0000313" key="3">
    <source>
        <dbReference type="EMBL" id="KAH3679260.1"/>
    </source>
</evidence>
<dbReference type="OrthoDB" id="6513042at2759"/>
<evidence type="ECO:0000256" key="1">
    <source>
        <dbReference type="SAM" id="MobiDB-lite"/>
    </source>
</evidence>
<organism evidence="3 4">
    <name type="scientific">Wickerhamomyces mucosus</name>
    <dbReference type="NCBI Taxonomy" id="1378264"/>
    <lineage>
        <taxon>Eukaryota</taxon>
        <taxon>Fungi</taxon>
        <taxon>Dikarya</taxon>
        <taxon>Ascomycota</taxon>
        <taxon>Saccharomycotina</taxon>
        <taxon>Saccharomycetes</taxon>
        <taxon>Phaffomycetales</taxon>
        <taxon>Wickerhamomycetaceae</taxon>
        <taxon>Wickerhamomyces</taxon>
    </lineage>
</organism>
<comment type="caution">
    <text evidence="3">The sequence shown here is derived from an EMBL/GenBank/DDBJ whole genome shotgun (WGS) entry which is preliminary data.</text>
</comment>
<sequence>MSQAQTQLLSEVVEYEIQYSLDLNKKHKLFKYDGILKVYKFNNKYQVLNDENIVVTNEFKNNHKFNIGDQFQVGCTIIRVDDFRSTITRDITNAFQKRIDETKKTPIIVKTSANKPITPSSTNIGLKRRRIGLSRMDTPSKMTKCITPISHGKQDGQNSYLSIEGSNKENQPSDQNEFKEFKNIIAKTPRRKLLISDKSTNKTNVSNKRPHLIFRPETENIERISIQCSTGLQQESNRLNYSSIELNSIDRKDEFNMNISFEEDKLLDTCITGQEHKSNEISGILSKIQKKTGQSTTIENTHKLEDLPLSTILEKNQMKRARSLPKLGSNSTKSSFDSIVGISIKREESDDDNSSSMIDFDDSEGFMDSVKWDDTPSDLSKYKQYPSKFNAKSSTKSYPIRSNRFGRETIKVNTPTIRTIDLEGSSSEEEIISTPPLKILENMDNEIYTKTYNYDKVRGKRGKRISEL</sequence>
<accession>A0A9P8PXB2</accession>
<dbReference type="AlphaFoldDB" id="A0A9P8PXB2"/>
<dbReference type="Proteomes" id="UP000769528">
    <property type="component" value="Unassembled WGS sequence"/>
</dbReference>
<evidence type="ECO:0000313" key="4">
    <source>
        <dbReference type="Proteomes" id="UP000769528"/>
    </source>
</evidence>
<keyword evidence="4" id="KW-1185">Reference proteome</keyword>